<proteinExistence type="predicted"/>
<dbReference type="Proteomes" id="UP000431901">
    <property type="component" value="Unassembled WGS sequence"/>
</dbReference>
<evidence type="ECO:0000259" key="5">
    <source>
        <dbReference type="PROSITE" id="PS51192"/>
    </source>
</evidence>
<dbReference type="PROSITE" id="PS51192">
    <property type="entry name" value="HELICASE_ATP_BIND_1"/>
    <property type="match status" value="1"/>
</dbReference>
<organism evidence="7 8">
    <name type="scientific">Actinomadura rayongensis</name>
    <dbReference type="NCBI Taxonomy" id="1429076"/>
    <lineage>
        <taxon>Bacteria</taxon>
        <taxon>Bacillati</taxon>
        <taxon>Actinomycetota</taxon>
        <taxon>Actinomycetes</taxon>
        <taxon>Streptosporangiales</taxon>
        <taxon>Thermomonosporaceae</taxon>
        <taxon>Actinomadura</taxon>
    </lineage>
</organism>
<evidence type="ECO:0000256" key="4">
    <source>
        <dbReference type="ARBA" id="ARBA00022840"/>
    </source>
</evidence>
<dbReference type="OrthoDB" id="4464809at2"/>
<sequence length="1034" mass="112675">MVDGRFHGLFVGLDNYAAPQFKALNYAKRDAAVLHALFWDAFDEKPTLVTDADATKDRLVTEIGHLASVSTDDDVVVLTYSGHGTSTGELATYDADPDRLEATALRLEEFVRQVETVRARVLIVALDCCFSGGALAKVLRRPEEGRASRGGLETADRALSRVSGNGRVVLAASTAHEKAFEVHEFGHGLLTYYLVEGLLGRGNVIENNEIPVFKLAEYVLRKVGEHESGVVKRRQTPSFGGNLGNLSLPVFRKGDHYEELKLGSPISATRALSSLKSSGIPAPVLRLWKDRIGRLNQLQVDAINHAALLDGNNVLVSAPTSSGKTMVGELAALHAVAHGRKAVFLLPSRALVNELYERFEETYGTFAVRTIRVTGELRDQVRDLLTGEFELAVCTYEKFIGLLFSRPELLDRIGVIVVDEIQSLVLPDRGPLLEILFTWIRMRRVTGNSPQIVGLSAVLGEPQELAWWLNADLVQVRERETPLLEGVVDPSGRYRYRDQDGTEKTVQFVGPPEGARDDLATRLVRELVGQGQQVIVFRGRRDLARSFAARLARELRLPPAETVLDGLPRSDSGRLTDLLRDCLGGGVAFHVSDLNEQERRLLERSFKEAGSEIRVVVATTTLAQGVNLPADAVVICELDHPTAKYAVSEYKNMAGRAGRTGHVAEGRSFIVTRGGIDTELKWAEYVTAESEPVRSALLEPSMDLRTLVLSAFTGPAVTAGRTSLAAVTRFISWTFGAHQSGARGGRELFSKKDVRTVLADLEEAGFLSSSRGEYTPTRLGEIVVQQGLSVDSVLAIAEALAAVPPDGMNRMTLICAAHLAVELEDTRFSKNSGHRNKNKEDNSLRRALEQQRAAEPVLRKLMADPGRRGEGLARARRSIACLRWSTGIPLFRIERELTEVQALTTGETGPVAQTAQRTADIIDTVIDIGRHVNPAADFGDLPDVLSVQLELGIVKGLVPIARHADGALTRPVYLGLARNGLGTVDSLLAAETSRVLESVGGRREIAGIVLDAAWTARAEAERGDLAMDLPEPED</sequence>
<dbReference type="InterPro" id="IPR027417">
    <property type="entry name" value="P-loop_NTPase"/>
</dbReference>
<dbReference type="Gene3D" id="3.40.50.300">
    <property type="entry name" value="P-loop containing nucleotide triphosphate hydrolases"/>
    <property type="match status" value="2"/>
</dbReference>
<keyword evidence="2" id="KW-0378">Hydrolase</keyword>
<accession>A0A6I4WDH2</accession>
<evidence type="ECO:0000313" key="8">
    <source>
        <dbReference type="Proteomes" id="UP000431901"/>
    </source>
</evidence>
<dbReference type="GO" id="GO:0005524">
    <property type="term" value="F:ATP binding"/>
    <property type="evidence" value="ECO:0007669"/>
    <property type="project" value="UniProtKB-KW"/>
</dbReference>
<dbReference type="SMART" id="SM00490">
    <property type="entry name" value="HELICc"/>
    <property type="match status" value="1"/>
</dbReference>
<dbReference type="Pfam" id="PF00270">
    <property type="entry name" value="DEAD"/>
    <property type="match status" value="1"/>
</dbReference>
<dbReference type="GO" id="GO:0003676">
    <property type="term" value="F:nucleic acid binding"/>
    <property type="evidence" value="ECO:0007669"/>
    <property type="project" value="InterPro"/>
</dbReference>
<dbReference type="InterPro" id="IPR050474">
    <property type="entry name" value="Hel308_SKI2-like"/>
</dbReference>
<dbReference type="InterPro" id="IPR001650">
    <property type="entry name" value="Helicase_C-like"/>
</dbReference>
<dbReference type="InterPro" id="IPR029030">
    <property type="entry name" value="Caspase-like_dom_sf"/>
</dbReference>
<dbReference type="SUPFAM" id="SSF52129">
    <property type="entry name" value="Caspase-like"/>
    <property type="match status" value="1"/>
</dbReference>
<dbReference type="SUPFAM" id="SSF52540">
    <property type="entry name" value="P-loop containing nucleoside triphosphate hydrolases"/>
    <property type="match status" value="1"/>
</dbReference>
<dbReference type="InterPro" id="IPR011545">
    <property type="entry name" value="DEAD/DEAH_box_helicase_dom"/>
</dbReference>
<feature type="domain" description="Helicase ATP-binding" evidence="5">
    <location>
        <begin position="305"/>
        <end position="477"/>
    </location>
</feature>
<dbReference type="InterPro" id="IPR011600">
    <property type="entry name" value="Pept_C14_caspase"/>
</dbReference>
<dbReference type="AlphaFoldDB" id="A0A6I4WDH2"/>
<dbReference type="PROSITE" id="PS51194">
    <property type="entry name" value="HELICASE_CTER"/>
    <property type="match status" value="1"/>
</dbReference>
<protein>
    <submittedName>
        <fullName evidence="7">DEAD/DEAH box helicase</fullName>
    </submittedName>
</protein>
<dbReference type="Gene3D" id="1.10.3380.30">
    <property type="match status" value="1"/>
</dbReference>
<dbReference type="GO" id="GO:0006508">
    <property type="term" value="P:proteolysis"/>
    <property type="evidence" value="ECO:0007669"/>
    <property type="project" value="InterPro"/>
</dbReference>
<evidence type="ECO:0000256" key="3">
    <source>
        <dbReference type="ARBA" id="ARBA00022806"/>
    </source>
</evidence>
<gene>
    <name evidence="7" type="ORF">GQ466_22900</name>
</gene>
<keyword evidence="1" id="KW-0547">Nucleotide-binding</keyword>
<dbReference type="SMART" id="SM00487">
    <property type="entry name" value="DEXDc"/>
    <property type="match status" value="1"/>
</dbReference>
<evidence type="ECO:0000256" key="1">
    <source>
        <dbReference type="ARBA" id="ARBA00022741"/>
    </source>
</evidence>
<evidence type="ECO:0000313" key="7">
    <source>
        <dbReference type="EMBL" id="MXQ66870.1"/>
    </source>
</evidence>
<dbReference type="Pfam" id="PF00656">
    <property type="entry name" value="Peptidase_C14"/>
    <property type="match status" value="1"/>
</dbReference>
<dbReference type="PANTHER" id="PTHR47961:SF10">
    <property type="entry name" value="ATP-DEPENDENT DNA HELICASE HEL308"/>
    <property type="match status" value="1"/>
</dbReference>
<comment type="caution">
    <text evidence="7">The sequence shown here is derived from an EMBL/GenBank/DDBJ whole genome shotgun (WGS) entry which is preliminary data.</text>
</comment>
<dbReference type="GO" id="GO:0004197">
    <property type="term" value="F:cysteine-type endopeptidase activity"/>
    <property type="evidence" value="ECO:0007669"/>
    <property type="project" value="InterPro"/>
</dbReference>
<reference evidence="7 8" key="1">
    <citation type="submission" date="2019-12" db="EMBL/GenBank/DDBJ databases">
        <title>Nocardia macrotermitis sp. nov. and Nocardia aurantia sp. nov., isolated from the gut of the fungus growing-termite Macrotermes natalensis.</title>
        <authorList>
            <person name="Christine B."/>
            <person name="Rene B."/>
        </authorList>
    </citation>
    <scope>NUCLEOTIDE SEQUENCE [LARGE SCALE GENOMIC DNA]</scope>
    <source>
        <strain evidence="7 8">DSM 102126</strain>
    </source>
</reference>
<evidence type="ECO:0000256" key="2">
    <source>
        <dbReference type="ARBA" id="ARBA00022801"/>
    </source>
</evidence>
<dbReference type="Pfam" id="PF00271">
    <property type="entry name" value="Helicase_C"/>
    <property type="match status" value="1"/>
</dbReference>
<dbReference type="Gene3D" id="3.40.50.1460">
    <property type="match status" value="1"/>
</dbReference>
<dbReference type="PANTHER" id="PTHR47961">
    <property type="entry name" value="DNA POLYMERASE THETA, PUTATIVE (AFU_ORTHOLOGUE AFUA_1G05260)-RELATED"/>
    <property type="match status" value="1"/>
</dbReference>
<keyword evidence="4" id="KW-0067">ATP-binding</keyword>
<keyword evidence="8" id="KW-1185">Reference proteome</keyword>
<dbReference type="InterPro" id="IPR014001">
    <property type="entry name" value="Helicase_ATP-bd"/>
</dbReference>
<evidence type="ECO:0000259" key="6">
    <source>
        <dbReference type="PROSITE" id="PS51194"/>
    </source>
</evidence>
<feature type="domain" description="Helicase C-terminal" evidence="6">
    <location>
        <begin position="519"/>
        <end position="710"/>
    </location>
</feature>
<dbReference type="EMBL" id="WUTW01000005">
    <property type="protein sequence ID" value="MXQ66870.1"/>
    <property type="molecule type" value="Genomic_DNA"/>
</dbReference>
<dbReference type="GO" id="GO:0004386">
    <property type="term" value="F:helicase activity"/>
    <property type="evidence" value="ECO:0007669"/>
    <property type="project" value="UniProtKB-KW"/>
</dbReference>
<keyword evidence="3 7" id="KW-0347">Helicase</keyword>
<name>A0A6I4WDH2_9ACTN</name>